<dbReference type="Proteomes" id="UP001497644">
    <property type="component" value="Chromosome 9"/>
</dbReference>
<dbReference type="AlphaFoldDB" id="A0AAV2PD06"/>
<proteinExistence type="predicted"/>
<keyword evidence="3" id="KW-1185">Reference proteome</keyword>
<feature type="compositionally biased region" description="Polar residues" evidence="1">
    <location>
        <begin position="40"/>
        <end position="51"/>
    </location>
</feature>
<name>A0AAV2PD06_9HYME</name>
<evidence type="ECO:0000256" key="1">
    <source>
        <dbReference type="SAM" id="MobiDB-lite"/>
    </source>
</evidence>
<evidence type="ECO:0000313" key="2">
    <source>
        <dbReference type="EMBL" id="CAL1689681.1"/>
    </source>
</evidence>
<protein>
    <submittedName>
        <fullName evidence="2">Uncharacterized protein</fullName>
    </submittedName>
</protein>
<evidence type="ECO:0000313" key="3">
    <source>
        <dbReference type="Proteomes" id="UP001497644"/>
    </source>
</evidence>
<sequence>MFRIKNTADYSSQSTLQQSESSARKIPQPVKITELIGSCKKSQNDQSNSAVKSLPERLTPYLKSASNRKKNGTNTHGKLSHSKRNVRRNLNFTKIPTIVISSEPSSTSSNNVKNSKEGNLHVSSRKSFLMPRNTIKDLYVNNRSCPSLVRDTNAQVDSVIHEEVNKTVIQHLSSQMFTVNDQSKINILHSNCTDTKNNAVEKEIPKSSINVEENKCLSMYQMINQSCVNLKHGTNDDEYITFNKTELTVLASKLKHDMHILEEDIIPNMRSMFTIITDRLSATNKETDNNDIDNKIMEQKTENLNDNINIINNVKTKSLCAINNINTEDSNIPKEVYKTPDTNLMKFVETDVCGKNNSKIQSSCQIDLTSESNKENDSFVNLENNLDITNIKSSTTIISLTKRTPVLNKYKDKTVGRPLKEYMALKSRMSCLLTPNINRFNCSQSKNDNLHSETGDAKASLSGKILAELYNLYED</sequence>
<reference evidence="2" key="1">
    <citation type="submission" date="2024-04" db="EMBL/GenBank/DDBJ databases">
        <authorList>
            <consortium name="Molecular Ecology Group"/>
        </authorList>
    </citation>
    <scope>NUCLEOTIDE SEQUENCE</scope>
</reference>
<feature type="compositionally biased region" description="Low complexity" evidence="1">
    <location>
        <begin position="11"/>
        <end position="21"/>
    </location>
</feature>
<organism evidence="2 3">
    <name type="scientific">Lasius platythorax</name>
    <dbReference type="NCBI Taxonomy" id="488582"/>
    <lineage>
        <taxon>Eukaryota</taxon>
        <taxon>Metazoa</taxon>
        <taxon>Ecdysozoa</taxon>
        <taxon>Arthropoda</taxon>
        <taxon>Hexapoda</taxon>
        <taxon>Insecta</taxon>
        <taxon>Pterygota</taxon>
        <taxon>Neoptera</taxon>
        <taxon>Endopterygota</taxon>
        <taxon>Hymenoptera</taxon>
        <taxon>Apocrita</taxon>
        <taxon>Aculeata</taxon>
        <taxon>Formicoidea</taxon>
        <taxon>Formicidae</taxon>
        <taxon>Formicinae</taxon>
        <taxon>Lasius</taxon>
        <taxon>Lasius</taxon>
    </lineage>
</organism>
<dbReference type="EMBL" id="OZ034832">
    <property type="protein sequence ID" value="CAL1689681.1"/>
    <property type="molecule type" value="Genomic_DNA"/>
</dbReference>
<accession>A0AAV2PD06</accession>
<feature type="region of interest" description="Disordered" evidence="1">
    <location>
        <begin position="1"/>
        <end position="84"/>
    </location>
</feature>
<gene>
    <name evidence="2" type="ORF">LPLAT_LOCUS14553</name>
</gene>